<evidence type="ECO:0000256" key="6">
    <source>
        <dbReference type="ARBA" id="ARBA00022747"/>
    </source>
</evidence>
<gene>
    <name evidence="10" type="ORF">H9X54_001720</name>
</gene>
<evidence type="ECO:0000256" key="2">
    <source>
        <dbReference type="ARBA" id="ARBA00011900"/>
    </source>
</evidence>
<dbReference type="SUPFAM" id="SSF53335">
    <property type="entry name" value="S-adenosyl-L-methionine-dependent methyltransferases"/>
    <property type="match status" value="1"/>
</dbReference>
<dbReference type="EMBL" id="JACSOD020000365">
    <property type="protein sequence ID" value="MBM6498020.1"/>
    <property type="molecule type" value="Genomic_DNA"/>
</dbReference>
<reference evidence="10 11" key="1">
    <citation type="submission" date="2021-02" db="EMBL/GenBank/DDBJ databases">
        <authorList>
            <person name="Jung H.S."/>
            <person name="Chun B.H."/>
            <person name="Jeon C.O."/>
        </authorList>
    </citation>
    <scope>NUCLEOTIDE SEQUENCE [LARGE SCALE GENOMIC DNA]</scope>
    <source>
        <strain evidence="10 11">LMG 25203</strain>
    </source>
</reference>
<dbReference type="CDD" id="cd17255">
    <property type="entry name" value="RMtype1_S_Fco49512ORF2615P-TRD2-CR2_like"/>
    <property type="match status" value="1"/>
</dbReference>
<evidence type="ECO:0000256" key="1">
    <source>
        <dbReference type="ARBA" id="ARBA00006594"/>
    </source>
</evidence>
<dbReference type="EC" id="2.1.1.72" evidence="2"/>
<dbReference type="RefSeq" id="WP_187658707.1">
    <property type="nucleotide sequence ID" value="NZ_JACSOD020000365.1"/>
</dbReference>
<dbReference type="PROSITE" id="PS00092">
    <property type="entry name" value="N6_MTASE"/>
    <property type="match status" value="1"/>
</dbReference>
<dbReference type="GO" id="GO:0032259">
    <property type="term" value="P:methylation"/>
    <property type="evidence" value="ECO:0007669"/>
    <property type="project" value="UniProtKB-KW"/>
</dbReference>
<dbReference type="GO" id="GO:0008168">
    <property type="term" value="F:methyltransferase activity"/>
    <property type="evidence" value="ECO:0007669"/>
    <property type="project" value="UniProtKB-KW"/>
</dbReference>
<proteinExistence type="inferred from homology"/>
<evidence type="ECO:0000256" key="3">
    <source>
        <dbReference type="ARBA" id="ARBA00022603"/>
    </source>
</evidence>
<dbReference type="Proteomes" id="UP000759529">
    <property type="component" value="Unassembled WGS sequence"/>
</dbReference>
<dbReference type="InterPro" id="IPR003356">
    <property type="entry name" value="DNA_methylase_A-5"/>
</dbReference>
<keyword evidence="7" id="KW-0238">DNA-binding</keyword>
<evidence type="ECO:0000256" key="8">
    <source>
        <dbReference type="ARBA" id="ARBA00047942"/>
    </source>
</evidence>
<comment type="caution">
    <text evidence="10">The sequence shown here is derived from an EMBL/GenBank/DDBJ whole genome shotgun (WGS) entry which is preliminary data.</text>
</comment>
<keyword evidence="5" id="KW-0949">S-adenosyl-L-methionine</keyword>
<evidence type="ECO:0000259" key="9">
    <source>
        <dbReference type="Pfam" id="PF02384"/>
    </source>
</evidence>
<dbReference type="PRINTS" id="PR00507">
    <property type="entry name" value="N12N6MTFRASE"/>
</dbReference>
<dbReference type="PANTHER" id="PTHR42933:SF3">
    <property type="entry name" value="TYPE I RESTRICTION ENZYME MJAVIII METHYLASE SUBUNIT"/>
    <property type="match status" value="1"/>
</dbReference>
<evidence type="ECO:0000256" key="4">
    <source>
        <dbReference type="ARBA" id="ARBA00022679"/>
    </source>
</evidence>
<comment type="catalytic activity">
    <reaction evidence="8">
        <text>a 2'-deoxyadenosine in DNA + S-adenosyl-L-methionine = an N(6)-methyl-2'-deoxyadenosine in DNA + S-adenosyl-L-homocysteine + H(+)</text>
        <dbReference type="Rhea" id="RHEA:15197"/>
        <dbReference type="Rhea" id="RHEA-COMP:12418"/>
        <dbReference type="Rhea" id="RHEA-COMP:12419"/>
        <dbReference type="ChEBI" id="CHEBI:15378"/>
        <dbReference type="ChEBI" id="CHEBI:57856"/>
        <dbReference type="ChEBI" id="CHEBI:59789"/>
        <dbReference type="ChEBI" id="CHEBI:90615"/>
        <dbReference type="ChEBI" id="CHEBI:90616"/>
        <dbReference type="EC" id="2.1.1.72"/>
    </reaction>
</comment>
<dbReference type="Pfam" id="PF02384">
    <property type="entry name" value="N6_Mtase"/>
    <property type="match status" value="1"/>
</dbReference>
<dbReference type="InterPro" id="IPR051537">
    <property type="entry name" value="DNA_Adenine_Mtase"/>
</dbReference>
<evidence type="ECO:0000313" key="11">
    <source>
        <dbReference type="Proteomes" id="UP000759529"/>
    </source>
</evidence>
<keyword evidence="11" id="KW-1185">Reference proteome</keyword>
<dbReference type="SUPFAM" id="SSF116734">
    <property type="entry name" value="DNA methylase specificity domain"/>
    <property type="match status" value="1"/>
</dbReference>
<dbReference type="InterPro" id="IPR029063">
    <property type="entry name" value="SAM-dependent_MTases_sf"/>
</dbReference>
<accession>A0ABS2CST2</accession>
<dbReference type="Gene3D" id="3.40.50.150">
    <property type="entry name" value="Vaccinia Virus protein VP39"/>
    <property type="match status" value="1"/>
</dbReference>
<dbReference type="PANTHER" id="PTHR42933">
    <property type="entry name" value="SLR6095 PROTEIN"/>
    <property type="match status" value="1"/>
</dbReference>
<dbReference type="Gene3D" id="3.90.220.20">
    <property type="entry name" value="DNA methylase specificity domains"/>
    <property type="match status" value="1"/>
</dbReference>
<sequence length="855" mass="98942">MSEELHQRDLIEKPEKIGKWDFYNIGATTLKSLKENKIIPSLDYKEFERRKPDGIIVFKKNVVAVLENKRPSEFNTEAKKKKAIQQGIEVSQKLKAEILIVTDTKETIWINSLNGDLIKDENGNNLIYNFKKSDENIPKIIEKILESCDETNSQLTLPKLKDPSPLAKQVWQDIWSVSGATPENCLYTFVELFIFKYLSDLNVLTGIYNFDNLIKQYETNTSEDVLEFYANTIRKKIKQLFPMNEKDKTTIINGTIFVSKDEKAVEGYSAVFKKILEKFQNEGRLQNIHHDFKSKIFESFLKESISKKNWGQFFTPLKVVRAVSKMVEIKEGMTICDPACGVGKFLLEPILLDIKRFYKVENNKLKPLIKLVGFDKGFDKDEQKTIILAKANMLIYLSDLVKDYSLITEQFSDVFNETFLLKTNSILGTLSENIVEEYDLVLTNPPYVTSGSSNLKEEIVKSGLTTHYKVNATGVEGLFMEWIIRSLKLGGKAFIIVPDGSLKRANDNKLRKFLIDECFIDCLISLPKNTFFSTPQKTYILGITKKTDKSVSQTEPVFTYLVSDIGETLDVYRFDTENNELDEASNLFNQFKGAKSFFKTKDKRCKVQEFNKFVENINTNWLVDDWWTKEEKIKLGISEEDKVYDLPELINEFKQLQDFLMSEISELEAFKFDIKEVVKYKSVKLSEIVEMQRGNSKYTKSYISSNKGDFPVYSSKTEGEGIMGYTNSFEYDEECLTYTTNGVHAGKVFKRKQHKFSMNGDCAIIRILPKYKDLLDYNFLYFEIQKLLIEKNFNWENKATPNKVYPLNINIPVSKKGVFDINIQKEISKKYEQVETLKSELLNKTNEIKKVTFKL</sequence>
<organism evidence="10 11">
    <name type="scientific">Flavobacterium macrobrachii</name>
    <dbReference type="NCBI Taxonomy" id="591204"/>
    <lineage>
        <taxon>Bacteria</taxon>
        <taxon>Pseudomonadati</taxon>
        <taxon>Bacteroidota</taxon>
        <taxon>Flavobacteriia</taxon>
        <taxon>Flavobacteriales</taxon>
        <taxon>Flavobacteriaceae</taxon>
        <taxon>Flavobacterium</taxon>
    </lineage>
</organism>
<keyword evidence="3 10" id="KW-0489">Methyltransferase</keyword>
<feature type="domain" description="DNA methylase adenine-specific" evidence="9">
    <location>
        <begin position="291"/>
        <end position="601"/>
    </location>
</feature>
<evidence type="ECO:0000256" key="5">
    <source>
        <dbReference type="ARBA" id="ARBA00022691"/>
    </source>
</evidence>
<dbReference type="InterPro" id="IPR002052">
    <property type="entry name" value="DNA_methylase_N6_adenine_CS"/>
</dbReference>
<protein>
    <recommendedName>
        <fullName evidence="2">site-specific DNA-methyltransferase (adenine-specific)</fullName>
        <ecNumber evidence="2">2.1.1.72</ecNumber>
    </recommendedName>
</protein>
<evidence type="ECO:0000313" key="10">
    <source>
        <dbReference type="EMBL" id="MBM6498020.1"/>
    </source>
</evidence>
<dbReference type="InterPro" id="IPR044946">
    <property type="entry name" value="Restrct_endonuc_typeI_TRD_sf"/>
</dbReference>
<keyword evidence="4" id="KW-0808">Transferase</keyword>
<keyword evidence="6" id="KW-0680">Restriction system</keyword>
<name>A0ABS2CST2_9FLAO</name>
<comment type="similarity">
    <text evidence="1">Belongs to the N(4)/N(6)-methyltransferase family.</text>
</comment>
<evidence type="ECO:0000256" key="7">
    <source>
        <dbReference type="ARBA" id="ARBA00023125"/>
    </source>
</evidence>